<dbReference type="SUPFAM" id="SSF47413">
    <property type="entry name" value="lambda repressor-like DNA-binding domains"/>
    <property type="match status" value="1"/>
</dbReference>
<keyword evidence="3" id="KW-0804">Transcription</keyword>
<comment type="caution">
    <text evidence="5">The sequence shown here is derived from an EMBL/GenBank/DDBJ whole genome shotgun (WGS) entry which is preliminary data.</text>
</comment>
<dbReference type="PROSITE" id="PS50932">
    <property type="entry name" value="HTH_LACI_2"/>
    <property type="match status" value="1"/>
</dbReference>
<dbReference type="InterPro" id="IPR046335">
    <property type="entry name" value="LacI/GalR-like_sensor"/>
</dbReference>
<dbReference type="Pfam" id="PF00356">
    <property type="entry name" value="LacI"/>
    <property type="match status" value="1"/>
</dbReference>
<evidence type="ECO:0000259" key="4">
    <source>
        <dbReference type="PROSITE" id="PS50932"/>
    </source>
</evidence>
<dbReference type="GO" id="GO:0003700">
    <property type="term" value="F:DNA-binding transcription factor activity"/>
    <property type="evidence" value="ECO:0007669"/>
    <property type="project" value="TreeGrafter"/>
</dbReference>
<protein>
    <submittedName>
        <fullName evidence="5">LacI family transcriptional regulator</fullName>
    </submittedName>
</protein>
<dbReference type="PANTHER" id="PTHR30146">
    <property type="entry name" value="LACI-RELATED TRANSCRIPTIONAL REPRESSOR"/>
    <property type="match status" value="1"/>
</dbReference>
<feature type="domain" description="HTH lacI-type" evidence="4">
    <location>
        <begin position="3"/>
        <end position="58"/>
    </location>
</feature>
<dbReference type="AlphaFoldDB" id="A0A543EU49"/>
<dbReference type="Gene3D" id="3.40.50.2300">
    <property type="match status" value="2"/>
</dbReference>
<dbReference type="OrthoDB" id="9785139at2"/>
<dbReference type="PROSITE" id="PS00356">
    <property type="entry name" value="HTH_LACI_1"/>
    <property type="match status" value="1"/>
</dbReference>
<dbReference type="RefSeq" id="WP_141894825.1">
    <property type="nucleotide sequence ID" value="NZ_BAABLH010000003.1"/>
</dbReference>
<dbReference type="InterPro" id="IPR000843">
    <property type="entry name" value="HTH_LacI"/>
</dbReference>
<evidence type="ECO:0000313" key="5">
    <source>
        <dbReference type="EMBL" id="TQM25096.1"/>
    </source>
</evidence>
<name>A0A543EU49_9MICO</name>
<dbReference type="InterPro" id="IPR010982">
    <property type="entry name" value="Lambda_DNA-bd_dom_sf"/>
</dbReference>
<dbReference type="GO" id="GO:0000976">
    <property type="term" value="F:transcription cis-regulatory region binding"/>
    <property type="evidence" value="ECO:0007669"/>
    <property type="project" value="TreeGrafter"/>
</dbReference>
<dbReference type="PANTHER" id="PTHR30146:SF153">
    <property type="entry name" value="LACTOSE OPERON REPRESSOR"/>
    <property type="match status" value="1"/>
</dbReference>
<dbReference type="Gene3D" id="1.10.260.40">
    <property type="entry name" value="lambda repressor-like DNA-binding domains"/>
    <property type="match status" value="1"/>
</dbReference>
<dbReference type="Pfam" id="PF13377">
    <property type="entry name" value="Peripla_BP_3"/>
    <property type="match status" value="1"/>
</dbReference>
<evidence type="ECO:0000256" key="1">
    <source>
        <dbReference type="ARBA" id="ARBA00023015"/>
    </source>
</evidence>
<dbReference type="SUPFAM" id="SSF53822">
    <property type="entry name" value="Periplasmic binding protein-like I"/>
    <property type="match status" value="1"/>
</dbReference>
<organism evidence="5 6">
    <name type="scientific">Microbacterium kyungheense</name>
    <dbReference type="NCBI Taxonomy" id="1263636"/>
    <lineage>
        <taxon>Bacteria</taxon>
        <taxon>Bacillati</taxon>
        <taxon>Actinomycetota</taxon>
        <taxon>Actinomycetes</taxon>
        <taxon>Micrococcales</taxon>
        <taxon>Microbacteriaceae</taxon>
        <taxon>Microbacterium</taxon>
    </lineage>
</organism>
<dbReference type="InterPro" id="IPR028082">
    <property type="entry name" value="Peripla_BP_I"/>
</dbReference>
<sequence length="337" mass="35656">MGATLADIAAHAAVSEATVSRVLNDKPGVAPTKRRAVLTALDVLGYERPSRLRSRTARPVGVLLPELVNPIFPAFAQALAPNFARRGFTPLIGTQSEGGLHEDEIIDMFVEAGVSGILFVAGQHADTAESTDRYQALRELGLPLGFVNGYREDVDAPFFSIDDVASMSIAVRHLVAMGHRRIGFASGPESWVPTRRATEGFRSAMQEALGPIAVAPVVHGLLSDDGGASAARELIAEGCTAVVCASDLMAVGVLAEARRQGLSVPAQLSVVGFDDSILARSCWPPLTTIRQPVPTMGIAIADAFVGEMNGILAYRTEYIFQPELVVRESTGPAPSES</sequence>
<gene>
    <name evidence="5" type="ORF">FB391_2555</name>
</gene>
<keyword evidence="1" id="KW-0805">Transcription regulation</keyword>
<dbReference type="EMBL" id="VFPE01000003">
    <property type="protein sequence ID" value="TQM25096.1"/>
    <property type="molecule type" value="Genomic_DNA"/>
</dbReference>
<reference evidence="5 6" key="1">
    <citation type="submission" date="2019-06" db="EMBL/GenBank/DDBJ databases">
        <title>Sequencing the genomes of 1000 actinobacteria strains.</title>
        <authorList>
            <person name="Klenk H.-P."/>
        </authorList>
    </citation>
    <scope>NUCLEOTIDE SEQUENCE [LARGE SCALE GENOMIC DNA]</scope>
    <source>
        <strain evidence="5 6">DSM 105492</strain>
    </source>
</reference>
<dbReference type="Proteomes" id="UP000320235">
    <property type="component" value="Unassembled WGS sequence"/>
</dbReference>
<keyword evidence="6" id="KW-1185">Reference proteome</keyword>
<evidence type="ECO:0000256" key="2">
    <source>
        <dbReference type="ARBA" id="ARBA00023125"/>
    </source>
</evidence>
<proteinExistence type="predicted"/>
<evidence type="ECO:0000256" key="3">
    <source>
        <dbReference type="ARBA" id="ARBA00023163"/>
    </source>
</evidence>
<dbReference type="SMART" id="SM00354">
    <property type="entry name" value="HTH_LACI"/>
    <property type="match status" value="1"/>
</dbReference>
<accession>A0A543EU49</accession>
<evidence type="ECO:0000313" key="6">
    <source>
        <dbReference type="Proteomes" id="UP000320235"/>
    </source>
</evidence>
<dbReference type="CDD" id="cd01392">
    <property type="entry name" value="HTH_LacI"/>
    <property type="match status" value="1"/>
</dbReference>
<keyword evidence="2" id="KW-0238">DNA-binding</keyword>